<reference evidence="2" key="1">
    <citation type="submission" date="2022-11" db="EMBL/GenBank/DDBJ databases">
        <title>Biodiversity and phylogenetic relationships of bacteria.</title>
        <authorList>
            <person name="Machado R.A.R."/>
            <person name="Bhat A."/>
            <person name="Loulou A."/>
            <person name="Kallel S."/>
        </authorList>
    </citation>
    <scope>NUCLEOTIDE SEQUENCE</scope>
    <source>
        <strain evidence="2">DSM 16503</strain>
    </source>
</reference>
<dbReference type="GeneID" id="94038860"/>
<comment type="caution">
    <text evidence="2">The sequence shown here is derived from an EMBL/GenBank/DDBJ whole genome shotgun (WGS) entry which is preliminary data.</text>
</comment>
<proteinExistence type="predicted"/>
<dbReference type="Proteomes" id="UP001208074">
    <property type="component" value="Unassembled WGS sequence"/>
</dbReference>
<dbReference type="EMBL" id="JAPKNB010000007">
    <property type="protein sequence ID" value="MCX5565985.1"/>
    <property type="molecule type" value="Genomic_DNA"/>
</dbReference>
<sequence length="116" mass="13016">MRRWFVVVLLLILPLQAYSSHYHATVQGGQSALFAQHESDAAESVERRVSSAHHPLHQLSAILAHTPMQQYADHADTPLPCPVQSFWLHAWPSACPTYSLPAICCEFAPEHRPPRV</sequence>
<organism evidence="2 3">
    <name type="scientific">Alcaligenes phenolicus</name>
    <dbReference type="NCBI Taxonomy" id="232846"/>
    <lineage>
        <taxon>Bacteria</taxon>
        <taxon>Pseudomonadati</taxon>
        <taxon>Pseudomonadota</taxon>
        <taxon>Betaproteobacteria</taxon>
        <taxon>Burkholderiales</taxon>
        <taxon>Alcaligenaceae</taxon>
        <taxon>Alcaligenes</taxon>
    </lineage>
</organism>
<feature type="signal peptide" evidence="1">
    <location>
        <begin position="1"/>
        <end position="19"/>
    </location>
</feature>
<dbReference type="RefSeq" id="WP_257724136.1">
    <property type="nucleotide sequence ID" value="NZ_DAMBOE010000002.1"/>
</dbReference>
<name>A0AAW5VX43_9BURK</name>
<evidence type="ECO:0000313" key="2">
    <source>
        <dbReference type="EMBL" id="MCX5565985.1"/>
    </source>
</evidence>
<accession>A0AAW5VX43</accession>
<evidence type="ECO:0000256" key="1">
    <source>
        <dbReference type="SAM" id="SignalP"/>
    </source>
</evidence>
<feature type="chain" id="PRO_5043958366" evidence="1">
    <location>
        <begin position="20"/>
        <end position="116"/>
    </location>
</feature>
<evidence type="ECO:0000313" key="3">
    <source>
        <dbReference type="Proteomes" id="UP001208074"/>
    </source>
</evidence>
<protein>
    <submittedName>
        <fullName evidence="2">Uncharacterized protein</fullName>
    </submittedName>
</protein>
<keyword evidence="1" id="KW-0732">Signal</keyword>
<gene>
    <name evidence="2" type="ORF">OSH02_11480</name>
</gene>
<dbReference type="AlphaFoldDB" id="A0AAW5VX43"/>